<evidence type="ECO:0000313" key="10">
    <source>
        <dbReference type="Proteomes" id="UP000515121"/>
    </source>
</evidence>
<evidence type="ECO:0000256" key="1">
    <source>
        <dbReference type="ARBA" id="ARBA00004508"/>
    </source>
</evidence>
<keyword evidence="4" id="KW-0934">Plastid</keyword>
<organism evidence="10 11">
    <name type="scientific">Durio zibethinus</name>
    <name type="common">Durian</name>
    <dbReference type="NCBI Taxonomy" id="66656"/>
    <lineage>
        <taxon>Eukaryota</taxon>
        <taxon>Viridiplantae</taxon>
        <taxon>Streptophyta</taxon>
        <taxon>Embryophyta</taxon>
        <taxon>Tracheophyta</taxon>
        <taxon>Spermatophyta</taxon>
        <taxon>Magnoliopsida</taxon>
        <taxon>eudicotyledons</taxon>
        <taxon>Gunneridae</taxon>
        <taxon>Pentapetalae</taxon>
        <taxon>rosids</taxon>
        <taxon>malvids</taxon>
        <taxon>Malvales</taxon>
        <taxon>Malvaceae</taxon>
        <taxon>Helicteroideae</taxon>
        <taxon>Durio</taxon>
    </lineage>
</organism>
<evidence type="ECO:0000256" key="8">
    <source>
        <dbReference type="ARBA" id="ARBA00023136"/>
    </source>
</evidence>
<evidence type="ECO:0000256" key="3">
    <source>
        <dbReference type="ARBA" id="ARBA00022528"/>
    </source>
</evidence>
<evidence type="ECO:0000256" key="5">
    <source>
        <dbReference type="ARBA" id="ARBA00022692"/>
    </source>
</evidence>
<dbReference type="GO" id="GO:0009706">
    <property type="term" value="C:chloroplast inner membrane"/>
    <property type="evidence" value="ECO:0007669"/>
    <property type="project" value="TreeGrafter"/>
</dbReference>
<feature type="compositionally biased region" description="Polar residues" evidence="9">
    <location>
        <begin position="101"/>
        <end position="113"/>
    </location>
</feature>
<dbReference type="GO" id="GO:0099402">
    <property type="term" value="P:plant organ development"/>
    <property type="evidence" value="ECO:0007669"/>
    <property type="project" value="TreeGrafter"/>
</dbReference>
<evidence type="ECO:0000256" key="2">
    <source>
        <dbReference type="ARBA" id="ARBA00010793"/>
    </source>
</evidence>
<name>A0A6P5Z788_DURZI</name>
<feature type="compositionally biased region" description="Basic residues" evidence="9">
    <location>
        <begin position="475"/>
        <end position="491"/>
    </location>
</feature>
<dbReference type="RefSeq" id="XP_022748599.1">
    <property type="nucleotide sequence ID" value="XM_022892864.1"/>
</dbReference>
<comment type="similarity">
    <text evidence="2">Belongs to the RETICULATA family.</text>
</comment>
<feature type="region of interest" description="Disordered" evidence="9">
    <location>
        <begin position="467"/>
        <end position="491"/>
    </location>
</feature>
<evidence type="ECO:0000313" key="11">
    <source>
        <dbReference type="RefSeq" id="XP_022748599.1"/>
    </source>
</evidence>
<keyword evidence="8" id="KW-0472">Membrane</keyword>
<dbReference type="Proteomes" id="UP000515121">
    <property type="component" value="Unplaced"/>
</dbReference>
<protein>
    <submittedName>
        <fullName evidence="11">Protein RETICULATA-RELATED 1, chloroplastic-like isoform X3</fullName>
    </submittedName>
</protein>
<evidence type="ECO:0000256" key="4">
    <source>
        <dbReference type="ARBA" id="ARBA00022640"/>
    </source>
</evidence>
<keyword evidence="3" id="KW-0150">Chloroplast</keyword>
<dbReference type="PANTHER" id="PTHR31038:SF2">
    <property type="entry name" value="PROTEIN RETICULATA-RELATED 1, CHLOROPLASTIC"/>
    <property type="match status" value="1"/>
</dbReference>
<keyword evidence="10" id="KW-1185">Reference proteome</keyword>
<dbReference type="GeneID" id="111298153"/>
<accession>A0A6P5Z788</accession>
<keyword evidence="6" id="KW-0809">Transit peptide</keyword>
<proteinExistence type="inferred from homology"/>
<feature type="region of interest" description="Disordered" evidence="9">
    <location>
        <begin position="99"/>
        <end position="148"/>
    </location>
</feature>
<dbReference type="PANTHER" id="PTHR31038">
    <property type="entry name" value="EXPRESSED PROTEIN-RELATED"/>
    <property type="match status" value="1"/>
</dbReference>
<dbReference type="AlphaFoldDB" id="A0A6P5Z788"/>
<dbReference type="Pfam" id="PF11891">
    <property type="entry name" value="RETICULATA-like"/>
    <property type="match status" value="1"/>
</dbReference>
<keyword evidence="7" id="KW-1133">Transmembrane helix</keyword>
<sequence length="491" mass="53548">MSHIMFQTSPLPKTLLLKPSLPPLFRPLSGKLRMNLTVRCSSSSLIDGGDSSVAALERCFLAPLAPVQSASSSSGEVGPVMKGGKYGAFGTVTLEKGKLDLSQSQKRSTSSPDLATGGGGGDIGKKINHGGGDGGDDDGDDDDYFDDFDDDGEGEDGGLFRRRMFLEELFDRKFVDAVLNEWYKTMMDLPAGFRQAYEMGLVSSAQMVKFVAINARPTTSRFISRTLPQGMSRAFIGRMLADPAFLYRLLLEEVATIGSSVWWELKNRKDRIKQEWDLALMNVLTIAACNALVSYPLREFDLQKRIHSLFYKAAELCIVGLTAGAVQGSLSNFLASKKKEKLSVTIPSVSTNALGYGAFLGLYANLRYQLLCGFDQAMVNHFDVIGVALFFSTALRFLNVQLGERSRLAWLGVEVVPLVQSDNLLKAYNKPSEDGTRSSSKWFISKNAIVSGLGLLGIRRKNVESAANGETGAPKARRKRIVRKKVTASSA</sequence>
<evidence type="ECO:0000256" key="9">
    <source>
        <dbReference type="SAM" id="MobiDB-lite"/>
    </source>
</evidence>
<evidence type="ECO:0000256" key="6">
    <source>
        <dbReference type="ARBA" id="ARBA00022946"/>
    </source>
</evidence>
<dbReference type="InterPro" id="IPR021825">
    <property type="entry name" value="RETICULATA-related"/>
</dbReference>
<evidence type="ECO:0000256" key="7">
    <source>
        <dbReference type="ARBA" id="ARBA00022989"/>
    </source>
</evidence>
<comment type="subcellular location">
    <subcellularLocation>
        <location evidence="1">Plastid</location>
        <location evidence="1">Chloroplast membrane</location>
        <topology evidence="1">Multi-pass membrane protein</topology>
    </subcellularLocation>
</comment>
<gene>
    <name evidence="11" type="primary">LOC111298153</name>
</gene>
<feature type="compositionally biased region" description="Acidic residues" evidence="9">
    <location>
        <begin position="134"/>
        <end position="148"/>
    </location>
</feature>
<reference evidence="11" key="1">
    <citation type="submission" date="2025-08" db="UniProtKB">
        <authorList>
            <consortium name="RefSeq"/>
        </authorList>
    </citation>
    <scope>IDENTIFICATION</scope>
    <source>
        <tissue evidence="11">Fruit stalk</tissue>
    </source>
</reference>
<keyword evidence="5" id="KW-0812">Transmembrane</keyword>